<keyword evidence="2" id="KW-1185">Reference proteome</keyword>
<dbReference type="AlphaFoldDB" id="A0A4D7QFE1"/>
<dbReference type="OrthoDB" id="8901552at2"/>
<dbReference type="REBASE" id="311098">
    <property type="entry name" value="M.Psp1094ORF7235P"/>
</dbReference>
<dbReference type="KEGG" id="paqt:E8L99_07235"/>
<dbReference type="GO" id="GO:0008168">
    <property type="term" value="F:methyltransferase activity"/>
    <property type="evidence" value="ECO:0007669"/>
    <property type="project" value="UniProtKB-KW"/>
</dbReference>
<dbReference type="SUPFAM" id="SSF53335">
    <property type="entry name" value="S-adenosyl-L-methionine-dependent methyltransferases"/>
    <property type="match status" value="2"/>
</dbReference>
<dbReference type="Proteomes" id="UP000298588">
    <property type="component" value="Chromosome"/>
</dbReference>
<dbReference type="Gene3D" id="3.40.50.150">
    <property type="entry name" value="Vaccinia Virus protein VP39"/>
    <property type="match status" value="2"/>
</dbReference>
<name>A0A4D7QFE1_9HYPH</name>
<dbReference type="InterPro" id="IPR029063">
    <property type="entry name" value="SAM-dependent_MTases_sf"/>
</dbReference>
<reference evidence="1 2" key="1">
    <citation type="submission" date="2019-04" db="EMBL/GenBank/DDBJ databases">
        <title>Phreatobacter aquaticus sp. nov.</title>
        <authorList>
            <person name="Choi A."/>
            <person name="Baek K."/>
        </authorList>
    </citation>
    <scope>NUCLEOTIDE SEQUENCE [LARGE SCALE GENOMIC DNA]</scope>
    <source>
        <strain evidence="1 2">NMCR1094</strain>
    </source>
</reference>
<keyword evidence="1" id="KW-0489">Methyltransferase</keyword>
<dbReference type="GO" id="GO:0032259">
    <property type="term" value="P:methylation"/>
    <property type="evidence" value="ECO:0007669"/>
    <property type="project" value="UniProtKB-KW"/>
</dbReference>
<evidence type="ECO:0000313" key="2">
    <source>
        <dbReference type="Proteomes" id="UP000298588"/>
    </source>
</evidence>
<evidence type="ECO:0000313" key="1">
    <source>
        <dbReference type="EMBL" id="QCK85575.1"/>
    </source>
</evidence>
<dbReference type="RefSeq" id="WP_137098909.1">
    <property type="nucleotide sequence ID" value="NZ_CP039865.1"/>
</dbReference>
<sequence length="422" mass="46643">MTVTFEEWIGGRNIVSFGTNAGADSLPFQRWRRFKEAFAPELVSYAFSQAGRPVTSCLDPFGGSGTTALAAQFLGVHPITVEVNPYLADLIEAKLACYDVDVVAVDCAVAIGIADGFAKCAETYVESLPPTFVEPGLNGRWLFERPIAMRIGALLAAFDTLPDLKHRRLLRVLLGGILVDHSNVVVSGKGRRYRQGWRARRSTVADLDTAFAETVRSALADIQRFGRRMTTTSTVLHGDARTTIAGISEVDIVVCSPPYPNSFDYTDVYNIELWCLGYIANAEDNRALRLKTLSSHVQVSRPLISPPTSSKTLSVILERLQSKRDQLWDRRIPEMIGSYFSDLTRVLTECAKKVRPNGQMWVVVGDSQYASVLVPAATIISELAPSFGCCTVRYEPFRFMRASAQQGGRHDLQENLIVISKR</sequence>
<gene>
    <name evidence="1" type="ORF">E8L99_07235</name>
</gene>
<keyword evidence="1" id="KW-0808">Transferase</keyword>
<proteinExistence type="predicted"/>
<accession>A0A4D7QFE1</accession>
<organism evidence="1 2">
    <name type="scientific">Phreatobacter aquaticus</name>
    <dbReference type="NCBI Taxonomy" id="2570229"/>
    <lineage>
        <taxon>Bacteria</taxon>
        <taxon>Pseudomonadati</taxon>
        <taxon>Pseudomonadota</taxon>
        <taxon>Alphaproteobacteria</taxon>
        <taxon>Hyphomicrobiales</taxon>
        <taxon>Phreatobacteraceae</taxon>
        <taxon>Phreatobacter</taxon>
    </lineage>
</organism>
<protein>
    <submittedName>
        <fullName evidence="1">Site-specific DNA-methyltransferase</fullName>
    </submittedName>
</protein>
<dbReference type="EMBL" id="CP039865">
    <property type="protein sequence ID" value="QCK85575.1"/>
    <property type="molecule type" value="Genomic_DNA"/>
</dbReference>